<organism evidence="2 3">
    <name type="scientific">Cryptomeria japonica</name>
    <name type="common">Japanese cedar</name>
    <name type="synonym">Cupressus japonica</name>
    <dbReference type="NCBI Taxonomy" id="3369"/>
    <lineage>
        <taxon>Eukaryota</taxon>
        <taxon>Viridiplantae</taxon>
        <taxon>Streptophyta</taxon>
        <taxon>Embryophyta</taxon>
        <taxon>Tracheophyta</taxon>
        <taxon>Spermatophyta</taxon>
        <taxon>Pinopsida</taxon>
        <taxon>Pinidae</taxon>
        <taxon>Conifers II</taxon>
        <taxon>Cupressales</taxon>
        <taxon>Cupressaceae</taxon>
        <taxon>Cryptomeria</taxon>
    </lineage>
</organism>
<proteinExistence type="predicted"/>
<gene>
    <name evidence="2" type="ORF">SUGI_1517680</name>
</gene>
<keyword evidence="3" id="KW-1185">Reference proteome</keyword>
<protein>
    <submittedName>
        <fullName evidence="2">Uncharacterized protein</fullName>
    </submittedName>
</protein>
<keyword evidence="1" id="KW-0472">Membrane</keyword>
<evidence type="ECO:0000313" key="2">
    <source>
        <dbReference type="EMBL" id="GLJ59647.1"/>
    </source>
</evidence>
<accession>A0AAD3RQE8</accession>
<keyword evidence="1" id="KW-1133">Transmembrane helix</keyword>
<sequence>MMVFMISSVFAAEVDAPNPSPITGAAYLAGAPSLAVGFVGSLIVFLPLNVISITRRALLSYIACKDPFTNQELHRLIASFIRHKPEEIK</sequence>
<dbReference type="AlphaFoldDB" id="A0AAD3RQE8"/>
<dbReference type="Proteomes" id="UP001234787">
    <property type="component" value="Unassembled WGS sequence"/>
</dbReference>
<reference evidence="2" key="1">
    <citation type="submission" date="2022-12" db="EMBL/GenBank/DDBJ databases">
        <title>Chromosome-Level Genome Assembly of Japanese Cedar (Cryptomeriajaponica D. Don).</title>
        <authorList>
            <person name="Fujino T."/>
            <person name="Yamaguchi K."/>
            <person name="Yokoyama T."/>
            <person name="Hamanaka T."/>
            <person name="Harazono Y."/>
            <person name="Kamada H."/>
            <person name="Kobayashi W."/>
            <person name="Ujino-Ihara T."/>
            <person name="Uchiyama K."/>
            <person name="Matsumoto A."/>
            <person name="Izuno A."/>
            <person name="Tsumura Y."/>
            <person name="Toyoda A."/>
            <person name="Shigenobu S."/>
            <person name="Moriguchi Y."/>
            <person name="Ueno S."/>
            <person name="Kasahara M."/>
        </authorList>
    </citation>
    <scope>NUCLEOTIDE SEQUENCE</scope>
</reference>
<name>A0AAD3RQE8_CRYJA</name>
<evidence type="ECO:0000313" key="3">
    <source>
        <dbReference type="Proteomes" id="UP001234787"/>
    </source>
</evidence>
<feature type="transmembrane region" description="Helical" evidence="1">
    <location>
        <begin position="24"/>
        <end position="46"/>
    </location>
</feature>
<evidence type="ECO:0000256" key="1">
    <source>
        <dbReference type="SAM" id="Phobius"/>
    </source>
</evidence>
<dbReference type="EMBL" id="BSEH01001185">
    <property type="protein sequence ID" value="GLJ59647.1"/>
    <property type="molecule type" value="Genomic_DNA"/>
</dbReference>
<keyword evidence="1" id="KW-0812">Transmembrane</keyword>
<comment type="caution">
    <text evidence="2">The sequence shown here is derived from an EMBL/GenBank/DDBJ whole genome shotgun (WGS) entry which is preliminary data.</text>
</comment>